<feature type="domain" description="DNA2/NAM7 helicase helicase" evidence="6">
    <location>
        <begin position="226"/>
        <end position="346"/>
    </location>
</feature>
<keyword evidence="2" id="KW-0378">Hydrolase</keyword>
<dbReference type="FunFam" id="3.40.50.300:FF:000326">
    <property type="entry name" value="P-loop containing nucleoside triphosphate hydrolase"/>
    <property type="match status" value="1"/>
</dbReference>
<dbReference type="SUPFAM" id="SSF52540">
    <property type="entry name" value="P-loop containing nucleoside triphosphate hydrolases"/>
    <property type="match status" value="1"/>
</dbReference>
<evidence type="ECO:0000256" key="2">
    <source>
        <dbReference type="ARBA" id="ARBA00022801"/>
    </source>
</evidence>
<evidence type="ECO:0000313" key="8">
    <source>
        <dbReference type="EnsemblPlants" id="Bra034062.1-P"/>
    </source>
</evidence>
<sequence length="1038" mass="114260">MNWEEKTSLVKKVFSWSIEDILNKDIFKTNIRTIPDTFRSVDEYLKCFVPHLLEETRTELSSSLGSLSKSPVSRISSAQPTKIEFPSKTSNSFLVSLMKFDAEGNRTKYEPKCGDLIALTTTSGPRRVYDLNPLVLAYVFSVEDELGFSVHLSTSTSISIDEGFPFSSCVYLMTLTTNTRIWNALHGCGNLSLINSVLQANTAETENSVPSRDWGKDILDMIRSANLNSSQESAVSSCLETRNLRDKTCVKLIWGPPGTGKTKTVATLLFALLNLGCKTVVCAPTNTAVAEVASRLLVLFKGSSSSEHSTYGLGNIVLAGNRGRMGIDSKNEDLLDVFLDHLISKLKKLLSPLTGWNTVLAGNRGRMGIDSKNEDLLDVFLDHLISKLKELLSPLTGWKQSLELVIKFIEDPESHYKEYLLICEEKEKERGKRNKSIVLNFGEFIKKSFDKLSERLGTNMVDLYTHLPKSFISSDHVKKMGEGCDALLGVKQFLEENSSKDDFKIGSSLFDSFNKIVGVDFLQPLRLLPSCFGVQALLEDEDIRKFCLTNAHIIFCTASGAAEMTAERTGSVELLVVDEAAQLKECESAAALQLQGLHHAVLIGDELQLPAMVQSEEGSMFGSFSFINVGLGKEEFGDGHSPKNIVEVAVISDIISKLFKVSCETKTKMSVGVISPYKGQIRAIQERVGDEYTPLFGDELFTLNVRSVDGFQGGEEDVIIISTVRSNDNGKVGFLSNRQRANVALTRARHCLWVIGNETTLALSDSIWTKLIRDSKRRGCFHDAANDKNLREVMNDALLEVDMSDVFSSFQSLSIRKDGGCSSSSENKLPHWLRDAVTVPAAKSPEPPTLPPTVSAIAQSVRVLYGKDSTTIPPFVIPEPPPPVPRDPRHHSMRKKMKRKSRPSTQMATEIANSSHNVAESSSQGNPPAPPLPLSGEPASSEPIRVPAPTEEPSQVTKPSLDEVTCTSRSVSPESKVSEPKSTNQDGDSDLDTCEADQLENHLDDKPMDVEQESENASNKQCEPTEAETPNMDAEQLR</sequence>
<dbReference type="GO" id="GO:0016787">
    <property type="term" value="F:hydrolase activity"/>
    <property type="evidence" value="ECO:0007669"/>
    <property type="project" value="UniProtKB-KW"/>
</dbReference>
<feature type="compositionally biased region" description="Basic and acidic residues" evidence="5">
    <location>
        <begin position="999"/>
        <end position="1009"/>
    </location>
</feature>
<evidence type="ECO:0000259" key="6">
    <source>
        <dbReference type="Pfam" id="PF13086"/>
    </source>
</evidence>
<dbReference type="InterPro" id="IPR047187">
    <property type="entry name" value="SF1_C_Upf1"/>
</dbReference>
<dbReference type="OMA" id="AGNRGRM"/>
<keyword evidence="4" id="KW-0067">ATP-binding</keyword>
<name>M4EZ19_BRACM</name>
<feature type="compositionally biased region" description="Polar residues" evidence="5">
    <location>
        <begin position="965"/>
        <end position="986"/>
    </location>
</feature>
<feature type="compositionally biased region" description="Acidic residues" evidence="5">
    <location>
        <begin position="987"/>
        <end position="998"/>
    </location>
</feature>
<dbReference type="AlphaFoldDB" id="M4EZ19"/>
<dbReference type="InterPro" id="IPR041679">
    <property type="entry name" value="DNA2/NAM7-like_C"/>
</dbReference>
<dbReference type="CDD" id="cd18808">
    <property type="entry name" value="SF1_C_Upf1"/>
    <property type="match status" value="1"/>
</dbReference>
<dbReference type="Gramene" id="Bra034062.1">
    <property type="protein sequence ID" value="Bra034062.1-P"/>
    <property type="gene ID" value="Bra034062"/>
</dbReference>
<accession>M4EZ19</accession>
<organism evidence="8 9">
    <name type="scientific">Brassica campestris</name>
    <name type="common">Field mustard</name>
    <dbReference type="NCBI Taxonomy" id="3711"/>
    <lineage>
        <taxon>Eukaryota</taxon>
        <taxon>Viridiplantae</taxon>
        <taxon>Streptophyta</taxon>
        <taxon>Embryophyta</taxon>
        <taxon>Tracheophyta</taxon>
        <taxon>Spermatophyta</taxon>
        <taxon>Magnoliopsida</taxon>
        <taxon>eudicotyledons</taxon>
        <taxon>Gunneridae</taxon>
        <taxon>Pentapetalae</taxon>
        <taxon>rosids</taxon>
        <taxon>malvids</taxon>
        <taxon>Brassicales</taxon>
        <taxon>Brassicaceae</taxon>
        <taxon>Brassiceae</taxon>
        <taxon>Brassica</taxon>
    </lineage>
</organism>
<dbReference type="Proteomes" id="UP000011750">
    <property type="component" value="Chromosome A01"/>
</dbReference>
<feature type="compositionally biased region" description="Polar residues" evidence="5">
    <location>
        <begin position="903"/>
        <end position="921"/>
    </location>
</feature>
<dbReference type="HOGENOM" id="CLU_005995_1_0_1"/>
<dbReference type="InParanoid" id="M4EZ19"/>
<dbReference type="EnsemblPlants" id="Bra034062.1">
    <property type="protein sequence ID" value="Bra034062.1-P"/>
    <property type="gene ID" value="Bra034062"/>
</dbReference>
<dbReference type="PANTHER" id="PTHR10887:SF478">
    <property type="entry name" value="HELICASE ATP-BINDING DOMAIN-CONTAINING PROTEIN"/>
    <property type="match status" value="1"/>
</dbReference>
<feature type="compositionally biased region" description="Low complexity" evidence="5">
    <location>
        <begin position="934"/>
        <end position="943"/>
    </location>
</feature>
<feature type="compositionally biased region" description="Basic residues" evidence="5">
    <location>
        <begin position="888"/>
        <end position="902"/>
    </location>
</feature>
<evidence type="ECO:0000256" key="1">
    <source>
        <dbReference type="ARBA" id="ARBA00022741"/>
    </source>
</evidence>
<dbReference type="GO" id="GO:0005524">
    <property type="term" value="F:ATP binding"/>
    <property type="evidence" value="ECO:0007669"/>
    <property type="project" value="UniProtKB-KW"/>
</dbReference>
<evidence type="ECO:0000313" key="9">
    <source>
        <dbReference type="Proteomes" id="UP000011750"/>
    </source>
</evidence>
<feature type="compositionally biased region" description="Pro residues" evidence="5">
    <location>
        <begin position="875"/>
        <end position="885"/>
    </location>
</feature>
<feature type="region of interest" description="Disordered" evidence="5">
    <location>
        <begin position="871"/>
        <end position="1038"/>
    </location>
</feature>
<protein>
    <recommendedName>
        <fullName evidence="10">Helicase ATP-binding domain-containing protein</fullName>
    </recommendedName>
</protein>
<keyword evidence="1" id="KW-0547">Nucleotide-binding</keyword>
<dbReference type="STRING" id="51351.M4EZ19"/>
<dbReference type="PANTHER" id="PTHR10887">
    <property type="entry name" value="DNA2/NAM7 HELICASE FAMILY"/>
    <property type="match status" value="1"/>
</dbReference>
<dbReference type="GO" id="GO:0003723">
    <property type="term" value="F:RNA binding"/>
    <property type="evidence" value="ECO:0000318"/>
    <property type="project" value="GO_Central"/>
</dbReference>
<evidence type="ECO:0008006" key="10">
    <source>
        <dbReference type="Google" id="ProtNLM"/>
    </source>
</evidence>
<dbReference type="GO" id="GO:0004386">
    <property type="term" value="F:helicase activity"/>
    <property type="evidence" value="ECO:0007669"/>
    <property type="project" value="UniProtKB-KW"/>
</dbReference>
<evidence type="ECO:0000256" key="4">
    <source>
        <dbReference type="ARBA" id="ARBA00022840"/>
    </source>
</evidence>
<feature type="domain" description="DNA2/NAM7 helicase-like C-terminal" evidence="7">
    <location>
        <begin position="613"/>
        <end position="758"/>
    </location>
</feature>
<reference evidence="8 9" key="1">
    <citation type="journal article" date="2011" name="Nat. Genet.">
        <title>The genome of the mesopolyploid crop species Brassica rapa.</title>
        <authorList>
            <consortium name="Brassica rapa Genome Sequencing Project Consortium"/>
            <person name="Wang X."/>
            <person name="Wang H."/>
            <person name="Wang J."/>
            <person name="Sun R."/>
            <person name="Wu J."/>
            <person name="Liu S."/>
            <person name="Bai Y."/>
            <person name="Mun J.H."/>
            <person name="Bancroft I."/>
            <person name="Cheng F."/>
            <person name="Huang S."/>
            <person name="Li X."/>
            <person name="Hua W."/>
            <person name="Wang J."/>
            <person name="Wang X."/>
            <person name="Freeling M."/>
            <person name="Pires J.C."/>
            <person name="Paterson A.H."/>
            <person name="Chalhoub B."/>
            <person name="Wang B."/>
            <person name="Hayward A."/>
            <person name="Sharpe A.G."/>
            <person name="Park B.S."/>
            <person name="Weisshaar B."/>
            <person name="Liu B."/>
            <person name="Li B."/>
            <person name="Liu B."/>
            <person name="Tong C."/>
            <person name="Song C."/>
            <person name="Duran C."/>
            <person name="Peng C."/>
            <person name="Geng C."/>
            <person name="Koh C."/>
            <person name="Lin C."/>
            <person name="Edwards D."/>
            <person name="Mu D."/>
            <person name="Shen D."/>
            <person name="Soumpourou E."/>
            <person name="Li F."/>
            <person name="Fraser F."/>
            <person name="Conant G."/>
            <person name="Lassalle G."/>
            <person name="King G.J."/>
            <person name="Bonnema G."/>
            <person name="Tang H."/>
            <person name="Wang H."/>
            <person name="Belcram H."/>
            <person name="Zhou H."/>
            <person name="Hirakawa H."/>
            <person name="Abe H."/>
            <person name="Guo H."/>
            <person name="Wang H."/>
            <person name="Jin H."/>
            <person name="Parkin I.A."/>
            <person name="Batley J."/>
            <person name="Kim J.S."/>
            <person name="Just J."/>
            <person name="Li J."/>
            <person name="Xu J."/>
            <person name="Deng J."/>
            <person name="Kim J.A."/>
            <person name="Li J."/>
            <person name="Yu J."/>
            <person name="Meng J."/>
            <person name="Wang J."/>
            <person name="Min J."/>
            <person name="Poulain J."/>
            <person name="Wang J."/>
            <person name="Hatakeyama K."/>
            <person name="Wu K."/>
            <person name="Wang L."/>
            <person name="Fang L."/>
            <person name="Trick M."/>
            <person name="Links M.G."/>
            <person name="Zhao M."/>
            <person name="Jin M."/>
            <person name="Ramchiary N."/>
            <person name="Drou N."/>
            <person name="Berkman P.J."/>
            <person name="Cai Q."/>
            <person name="Huang Q."/>
            <person name="Li R."/>
            <person name="Tabata S."/>
            <person name="Cheng S."/>
            <person name="Zhang S."/>
            <person name="Zhang S."/>
            <person name="Huang S."/>
            <person name="Sato S."/>
            <person name="Sun S."/>
            <person name="Kwon S.J."/>
            <person name="Choi S.R."/>
            <person name="Lee T.H."/>
            <person name="Fan W."/>
            <person name="Zhao X."/>
            <person name="Tan X."/>
            <person name="Xu X."/>
            <person name="Wang Y."/>
            <person name="Qiu Y."/>
            <person name="Yin Y."/>
            <person name="Li Y."/>
            <person name="Du Y."/>
            <person name="Liao Y."/>
            <person name="Lim Y."/>
            <person name="Narusaka Y."/>
            <person name="Wang Y."/>
            <person name="Wang Z."/>
            <person name="Li Z."/>
            <person name="Wang Z."/>
            <person name="Xiong Z."/>
            <person name="Zhang Z."/>
        </authorList>
    </citation>
    <scope>NUCLEOTIDE SEQUENCE [LARGE SCALE GENOMIC DNA]</scope>
    <source>
        <strain evidence="8 9">cv. Chiifu-401-42</strain>
    </source>
</reference>
<evidence type="ECO:0000259" key="7">
    <source>
        <dbReference type="Pfam" id="PF13087"/>
    </source>
</evidence>
<evidence type="ECO:0000256" key="3">
    <source>
        <dbReference type="ARBA" id="ARBA00022806"/>
    </source>
</evidence>
<dbReference type="Pfam" id="PF13086">
    <property type="entry name" value="AAA_11"/>
    <property type="match status" value="1"/>
</dbReference>
<evidence type="ECO:0000256" key="5">
    <source>
        <dbReference type="SAM" id="MobiDB-lite"/>
    </source>
</evidence>
<dbReference type="InterPro" id="IPR027417">
    <property type="entry name" value="P-loop_NTPase"/>
</dbReference>
<dbReference type="InterPro" id="IPR045055">
    <property type="entry name" value="DNA2/NAM7-like"/>
</dbReference>
<dbReference type="eggNOG" id="KOG0383">
    <property type="taxonomic scope" value="Eukaryota"/>
</dbReference>
<keyword evidence="3" id="KW-0347">Helicase</keyword>
<dbReference type="eggNOG" id="KOG1801">
    <property type="taxonomic scope" value="Eukaryota"/>
</dbReference>
<keyword evidence="9" id="KW-1185">Reference proteome</keyword>
<proteinExistence type="predicted"/>
<dbReference type="Gene3D" id="3.40.50.300">
    <property type="entry name" value="P-loop containing nucleotide triphosphate hydrolases"/>
    <property type="match status" value="2"/>
</dbReference>
<dbReference type="InterPro" id="IPR041677">
    <property type="entry name" value="DNA2/NAM7_AAA_11"/>
</dbReference>
<reference evidence="8 9" key="2">
    <citation type="journal article" date="2018" name="Hortic Res">
        <title>Improved Brassica rapa reference genome by single-molecule sequencing and chromosome conformation capture technologies.</title>
        <authorList>
            <person name="Zhang L."/>
            <person name="Cai X."/>
            <person name="Wu J."/>
            <person name="Liu M."/>
            <person name="Grob S."/>
            <person name="Cheng F."/>
            <person name="Liang J."/>
            <person name="Cai C."/>
            <person name="Liu Z."/>
            <person name="Liu B."/>
            <person name="Wang F."/>
            <person name="Li S."/>
            <person name="Liu F."/>
            <person name="Li X."/>
            <person name="Cheng L."/>
            <person name="Yang W."/>
            <person name="Li M.H."/>
            <person name="Grossniklaus U."/>
            <person name="Zheng H."/>
            <person name="Wang X."/>
        </authorList>
    </citation>
    <scope>NUCLEOTIDE SEQUENCE [LARGE SCALE GENOMIC DNA]</scope>
    <source>
        <strain evidence="8 9">cv. Chiifu-401-42</strain>
    </source>
</reference>
<dbReference type="Pfam" id="PF13087">
    <property type="entry name" value="AAA_12"/>
    <property type="match status" value="1"/>
</dbReference>
<reference evidence="8" key="3">
    <citation type="submission" date="2023-03" db="UniProtKB">
        <authorList>
            <consortium name="EnsemblPlants"/>
        </authorList>
    </citation>
    <scope>IDENTIFICATION</scope>
    <source>
        <strain evidence="8">cv. Chiifu-401-42</strain>
    </source>
</reference>
<dbReference type="GO" id="GO:0005694">
    <property type="term" value="C:chromosome"/>
    <property type="evidence" value="ECO:0007669"/>
    <property type="project" value="UniProtKB-ARBA"/>
</dbReference>